<comment type="similarity">
    <text evidence="2">Belongs to the GtrA family.</text>
</comment>
<keyword evidence="4 6" id="KW-1133">Transmembrane helix</keyword>
<dbReference type="RefSeq" id="WP_215219441.1">
    <property type="nucleotide sequence ID" value="NZ_OU015430.1"/>
</dbReference>
<accession>A0ABM8UCW2</accession>
<comment type="subcellular location">
    <subcellularLocation>
        <location evidence="1">Membrane</location>
        <topology evidence="1">Multi-pass membrane protein</topology>
    </subcellularLocation>
</comment>
<evidence type="ECO:0000313" key="9">
    <source>
        <dbReference type="Proteomes" id="UP000680116"/>
    </source>
</evidence>
<dbReference type="InterPro" id="IPR051401">
    <property type="entry name" value="GtrA_CellWall_Glycosyl"/>
</dbReference>
<evidence type="ECO:0000259" key="7">
    <source>
        <dbReference type="Pfam" id="PF04138"/>
    </source>
</evidence>
<reference evidence="8 9" key="1">
    <citation type="submission" date="2021-04" db="EMBL/GenBank/DDBJ databases">
        <authorList>
            <person name="Rodrigo-Torres L."/>
            <person name="Arahal R. D."/>
            <person name="Lucena T."/>
        </authorList>
    </citation>
    <scope>NUCLEOTIDE SEQUENCE [LARGE SCALE GENOMIC DNA]</scope>
    <source>
        <strain evidence="8 9">CECT 30171</strain>
    </source>
</reference>
<dbReference type="Pfam" id="PF04138">
    <property type="entry name" value="GtrA_DPMS_TM"/>
    <property type="match status" value="1"/>
</dbReference>
<dbReference type="InterPro" id="IPR007267">
    <property type="entry name" value="GtrA_DPMS_TM"/>
</dbReference>
<gene>
    <name evidence="8" type="ORF">LYB30171_00435</name>
</gene>
<dbReference type="EMBL" id="OU015430">
    <property type="protein sequence ID" value="CAG4969179.1"/>
    <property type="molecule type" value="Genomic_DNA"/>
</dbReference>
<dbReference type="Proteomes" id="UP000680116">
    <property type="component" value="Chromosome"/>
</dbReference>
<sequence length="127" mass="14179">MSLTRQGRTFVLVGALQYLVDWGVMVLLSHNGLPVEPANIAGRVSGALLGFWLNGRFTFAGDDTAVGRRQFLRFILLWLLTTAISTWSMGVIDDVAGLKWSWLAKPAIEVLLGGFGFLVSRHWIYRR</sequence>
<evidence type="ECO:0000256" key="6">
    <source>
        <dbReference type="SAM" id="Phobius"/>
    </source>
</evidence>
<keyword evidence="5 6" id="KW-0472">Membrane</keyword>
<dbReference type="PANTHER" id="PTHR38459:SF1">
    <property type="entry name" value="PROPHAGE BACTOPRENOL-LINKED GLUCOSE TRANSLOCASE HOMOLOG"/>
    <property type="match status" value="1"/>
</dbReference>
<proteinExistence type="inferred from homology"/>
<evidence type="ECO:0000256" key="1">
    <source>
        <dbReference type="ARBA" id="ARBA00004141"/>
    </source>
</evidence>
<feature type="domain" description="GtrA/DPMS transmembrane" evidence="7">
    <location>
        <begin position="9"/>
        <end position="124"/>
    </location>
</feature>
<keyword evidence="3 6" id="KW-0812">Transmembrane</keyword>
<protein>
    <recommendedName>
        <fullName evidence="7">GtrA/DPMS transmembrane domain-containing protein</fullName>
    </recommendedName>
</protein>
<keyword evidence="9" id="KW-1185">Reference proteome</keyword>
<name>A0ABM8UCW2_9GAMM</name>
<feature type="transmembrane region" description="Helical" evidence="6">
    <location>
        <begin position="102"/>
        <end position="124"/>
    </location>
</feature>
<dbReference type="PANTHER" id="PTHR38459">
    <property type="entry name" value="PROPHAGE BACTOPRENOL-LINKED GLUCOSE TRANSLOCASE HOMOLOG"/>
    <property type="match status" value="1"/>
</dbReference>
<evidence type="ECO:0000313" key="8">
    <source>
        <dbReference type="EMBL" id="CAG4969179.1"/>
    </source>
</evidence>
<evidence type="ECO:0000256" key="3">
    <source>
        <dbReference type="ARBA" id="ARBA00022692"/>
    </source>
</evidence>
<evidence type="ECO:0000256" key="2">
    <source>
        <dbReference type="ARBA" id="ARBA00009399"/>
    </source>
</evidence>
<organism evidence="8 9">
    <name type="scientific">Novilysobacter luteus</name>
    <dbReference type="NCBI Taxonomy" id="2822368"/>
    <lineage>
        <taxon>Bacteria</taxon>
        <taxon>Pseudomonadati</taxon>
        <taxon>Pseudomonadota</taxon>
        <taxon>Gammaproteobacteria</taxon>
        <taxon>Lysobacterales</taxon>
        <taxon>Lysobacteraceae</taxon>
        <taxon>Novilysobacter</taxon>
    </lineage>
</organism>
<feature type="transmembrane region" description="Helical" evidence="6">
    <location>
        <begin position="71"/>
        <end position="90"/>
    </location>
</feature>
<evidence type="ECO:0000256" key="5">
    <source>
        <dbReference type="ARBA" id="ARBA00023136"/>
    </source>
</evidence>
<evidence type="ECO:0000256" key="4">
    <source>
        <dbReference type="ARBA" id="ARBA00022989"/>
    </source>
</evidence>